<dbReference type="NCBIfam" id="NF010093">
    <property type="entry name" value="PRK13579.1"/>
    <property type="match status" value="1"/>
</dbReference>
<dbReference type="InterPro" id="IPR029043">
    <property type="entry name" value="GcvT/YgfZ_C"/>
</dbReference>
<comment type="similarity">
    <text evidence="1">Belongs to the GcvT family.</text>
</comment>
<dbReference type="GO" id="GO:0004047">
    <property type="term" value="F:aminomethyltransferase activity"/>
    <property type="evidence" value="ECO:0007669"/>
    <property type="project" value="UniProtKB-EC"/>
</dbReference>
<evidence type="ECO:0000256" key="4">
    <source>
        <dbReference type="ARBA" id="ARBA00022679"/>
    </source>
</evidence>
<dbReference type="InterPro" id="IPR028896">
    <property type="entry name" value="GcvT/YgfZ/DmdA"/>
</dbReference>
<keyword evidence="3" id="KW-0032">Aminotransferase</keyword>
<evidence type="ECO:0000256" key="1">
    <source>
        <dbReference type="ARBA" id="ARBA00008609"/>
    </source>
</evidence>
<dbReference type="Gene3D" id="2.40.30.110">
    <property type="entry name" value="Aminomethyltransferase beta-barrel domains"/>
    <property type="match status" value="1"/>
</dbReference>
<dbReference type="Gene3D" id="3.30.1360.120">
    <property type="entry name" value="Probable tRNA modification gtpase trme, domain 1"/>
    <property type="match status" value="1"/>
</dbReference>
<protein>
    <recommendedName>
        <fullName evidence="2">aminomethyltransferase</fullName>
        <ecNumber evidence="2">2.1.2.10</ecNumber>
    </recommendedName>
    <alternativeName>
        <fullName evidence="5">Glycine cleavage system T protein</fullName>
    </alternativeName>
</protein>
<comment type="catalytic activity">
    <reaction evidence="6">
        <text>N(6)-[(R)-S(8)-aminomethyldihydrolipoyl]-L-lysyl-[protein] + (6S)-5,6,7,8-tetrahydrofolate = N(6)-[(R)-dihydrolipoyl]-L-lysyl-[protein] + (6R)-5,10-methylene-5,6,7,8-tetrahydrofolate + NH4(+)</text>
        <dbReference type="Rhea" id="RHEA:16945"/>
        <dbReference type="Rhea" id="RHEA-COMP:10475"/>
        <dbReference type="Rhea" id="RHEA-COMP:10492"/>
        <dbReference type="ChEBI" id="CHEBI:15636"/>
        <dbReference type="ChEBI" id="CHEBI:28938"/>
        <dbReference type="ChEBI" id="CHEBI:57453"/>
        <dbReference type="ChEBI" id="CHEBI:83100"/>
        <dbReference type="ChEBI" id="CHEBI:83143"/>
        <dbReference type="EC" id="2.1.2.10"/>
    </reaction>
</comment>
<dbReference type="Pfam" id="PF08669">
    <property type="entry name" value="GCV_T_C"/>
    <property type="match status" value="1"/>
</dbReference>
<evidence type="ECO:0000313" key="11">
    <source>
        <dbReference type="Proteomes" id="UP000516349"/>
    </source>
</evidence>
<evidence type="ECO:0000256" key="7">
    <source>
        <dbReference type="PIRSR" id="PIRSR006487-1"/>
    </source>
</evidence>
<dbReference type="Pfam" id="PF01571">
    <property type="entry name" value="GCV_T"/>
    <property type="match status" value="2"/>
</dbReference>
<feature type="domain" description="GCVT N-terminal" evidence="8">
    <location>
        <begin position="13"/>
        <end position="65"/>
    </location>
</feature>
<dbReference type="InterPro" id="IPR027266">
    <property type="entry name" value="TrmE/GcvT-like"/>
</dbReference>
<evidence type="ECO:0000313" key="10">
    <source>
        <dbReference type="EMBL" id="QNT78904.1"/>
    </source>
</evidence>
<evidence type="ECO:0000256" key="6">
    <source>
        <dbReference type="ARBA" id="ARBA00047665"/>
    </source>
</evidence>
<dbReference type="GO" id="GO:0008483">
    <property type="term" value="F:transaminase activity"/>
    <property type="evidence" value="ECO:0007669"/>
    <property type="project" value="UniProtKB-KW"/>
</dbReference>
<dbReference type="PANTHER" id="PTHR43757:SF2">
    <property type="entry name" value="AMINOMETHYLTRANSFERASE, MITOCHONDRIAL"/>
    <property type="match status" value="1"/>
</dbReference>
<dbReference type="SUPFAM" id="SSF101790">
    <property type="entry name" value="Aminomethyltransferase beta-barrel domain"/>
    <property type="match status" value="1"/>
</dbReference>
<name>A0A7H1NSZ4_9PROT</name>
<dbReference type="PIRSF" id="PIRSF006487">
    <property type="entry name" value="GcvT"/>
    <property type="match status" value="1"/>
</dbReference>
<keyword evidence="10" id="KW-0489">Methyltransferase</keyword>
<evidence type="ECO:0000259" key="8">
    <source>
        <dbReference type="Pfam" id="PF01571"/>
    </source>
</evidence>
<dbReference type="GO" id="GO:0008168">
    <property type="term" value="F:methyltransferase activity"/>
    <property type="evidence" value="ECO:0007669"/>
    <property type="project" value="UniProtKB-KW"/>
</dbReference>
<feature type="domain" description="GCVT N-terminal" evidence="8">
    <location>
        <begin position="94"/>
        <end position="282"/>
    </location>
</feature>
<dbReference type="Gene3D" id="4.10.1250.10">
    <property type="entry name" value="Aminomethyltransferase fragment"/>
    <property type="match status" value="1"/>
</dbReference>
<evidence type="ECO:0000259" key="9">
    <source>
        <dbReference type="Pfam" id="PF08669"/>
    </source>
</evidence>
<dbReference type="GO" id="GO:0006546">
    <property type="term" value="P:glycine catabolic process"/>
    <property type="evidence" value="ECO:0007669"/>
    <property type="project" value="InterPro"/>
</dbReference>
<dbReference type="GO" id="GO:0032259">
    <property type="term" value="P:methylation"/>
    <property type="evidence" value="ECO:0007669"/>
    <property type="project" value="UniProtKB-KW"/>
</dbReference>
<dbReference type="EC" id="2.1.2.10" evidence="2"/>
<feature type="binding site" evidence="7">
    <location>
        <position position="220"/>
    </location>
    <ligand>
        <name>substrate</name>
    </ligand>
</feature>
<dbReference type="RefSeq" id="WP_203413123.1">
    <property type="nucleotide sequence ID" value="NZ_CP060244.1"/>
</dbReference>
<reference evidence="10 11" key="1">
    <citation type="submission" date="2020-08" db="EMBL/GenBank/DDBJ databases">
        <title>Complete genome sequence of Entomobacter blattae G55GP.</title>
        <authorList>
            <person name="Poehlein A."/>
            <person name="Guzman J."/>
            <person name="Daniel R."/>
            <person name="Vilcinskas A."/>
        </authorList>
    </citation>
    <scope>NUCLEOTIDE SEQUENCE [LARGE SCALE GENOMIC DNA]</scope>
    <source>
        <strain evidence="10 11">G55GP</strain>
    </source>
</reference>
<dbReference type="InterPro" id="IPR013977">
    <property type="entry name" value="GcvT_C"/>
</dbReference>
<dbReference type="EMBL" id="CP060244">
    <property type="protein sequence ID" value="QNT78904.1"/>
    <property type="molecule type" value="Genomic_DNA"/>
</dbReference>
<proteinExistence type="inferred from homology"/>
<gene>
    <name evidence="10" type="primary">gcvT</name>
    <name evidence="10" type="ORF">JGUZn3_16860</name>
</gene>
<dbReference type="Proteomes" id="UP000516349">
    <property type="component" value="Chromosome"/>
</dbReference>
<dbReference type="SUPFAM" id="SSF103025">
    <property type="entry name" value="Folate-binding domain"/>
    <property type="match status" value="1"/>
</dbReference>
<dbReference type="InterPro" id="IPR006223">
    <property type="entry name" value="GcvT"/>
</dbReference>
<keyword evidence="4 10" id="KW-0808">Transferase</keyword>
<dbReference type="Gene3D" id="3.30.70.1400">
    <property type="entry name" value="Aminomethyltransferase beta-barrel domains"/>
    <property type="match status" value="1"/>
</dbReference>
<feature type="domain" description="Aminomethyltransferase C-terminal" evidence="9">
    <location>
        <begin position="311"/>
        <end position="390"/>
    </location>
</feature>
<dbReference type="GO" id="GO:0005960">
    <property type="term" value="C:glycine cleavage complex"/>
    <property type="evidence" value="ECO:0007669"/>
    <property type="project" value="InterPro"/>
</dbReference>
<dbReference type="PANTHER" id="PTHR43757">
    <property type="entry name" value="AMINOMETHYLTRANSFERASE"/>
    <property type="match status" value="1"/>
</dbReference>
<organism evidence="10 11">
    <name type="scientific">Entomobacter blattae</name>
    <dbReference type="NCBI Taxonomy" id="2762277"/>
    <lineage>
        <taxon>Bacteria</taxon>
        <taxon>Pseudomonadati</taxon>
        <taxon>Pseudomonadota</taxon>
        <taxon>Alphaproteobacteria</taxon>
        <taxon>Acetobacterales</taxon>
        <taxon>Acetobacteraceae</taxon>
        <taxon>Entomobacter</taxon>
    </lineage>
</organism>
<dbReference type="KEGG" id="ebla:JGUZn3_16860"/>
<dbReference type="AlphaFoldDB" id="A0A7H1NSZ4"/>
<accession>A0A7H1NSZ4</accession>
<sequence length="396" mass="43970">MTTLSSPLQRTPLYNLHKELGARFVPFAGYEMPVHYEDGIIAEHLHTRNSAGFFDISHMGQMAITHKSSNIDFSFTNENKSLPHEPISDILLKLERLLPADIKGLKSGRQRYSTFTNTQGGILDDLMVANLEHFVFLVVNAACRNKDFTHVFEHMSEYSVKMLDEKVLFALQGPKADSVLSRFVSQISNMKFMDIYEVKDRDGVPLLISRSGYTGEDGFEISLNAVDAEPFARKLLTHKDVKPVGLGARDSLRLEAGLCLYGHDITEKTTPVEAALEWSIQKVRRKGGARAGGFPGERSILDQLEQGTALRRVGLKSQGRAPVRESAKLFADDQGQNPIGHVTSGTFSPSLSCAIAMGYVQSSFSIVGNTVYAELRGKFLPFEITPLPFVTSHYKR</sequence>
<evidence type="ECO:0000256" key="5">
    <source>
        <dbReference type="ARBA" id="ARBA00031395"/>
    </source>
</evidence>
<evidence type="ECO:0000256" key="2">
    <source>
        <dbReference type="ARBA" id="ARBA00012616"/>
    </source>
</evidence>
<evidence type="ECO:0000256" key="3">
    <source>
        <dbReference type="ARBA" id="ARBA00022576"/>
    </source>
</evidence>
<dbReference type="InterPro" id="IPR006222">
    <property type="entry name" value="GCVT_N"/>
</dbReference>
<keyword evidence="11" id="KW-1185">Reference proteome</keyword>
<dbReference type="NCBIfam" id="TIGR00528">
    <property type="entry name" value="gcvT"/>
    <property type="match status" value="1"/>
</dbReference>